<dbReference type="PANTHER" id="PTHR33488">
    <property type="entry name" value="ZGC:162509"/>
    <property type="match status" value="1"/>
</dbReference>
<feature type="coiled-coil region" evidence="1">
    <location>
        <begin position="265"/>
        <end position="323"/>
    </location>
</feature>
<dbReference type="EMBL" id="JAHFXS010000190">
    <property type="protein sequence ID" value="KAG9987897.1"/>
    <property type="molecule type" value="Genomic_DNA"/>
</dbReference>
<proteinExistence type="predicted"/>
<name>A0A9P8G1L2_AURME</name>
<comment type="caution">
    <text evidence="2">The sequence shown here is derived from an EMBL/GenBank/DDBJ whole genome shotgun (WGS) entry which is preliminary data.</text>
</comment>
<organism evidence="2 3">
    <name type="scientific">Aureobasidium melanogenum</name>
    <name type="common">Aureobasidium pullulans var. melanogenum</name>
    <dbReference type="NCBI Taxonomy" id="46634"/>
    <lineage>
        <taxon>Eukaryota</taxon>
        <taxon>Fungi</taxon>
        <taxon>Dikarya</taxon>
        <taxon>Ascomycota</taxon>
        <taxon>Pezizomycotina</taxon>
        <taxon>Dothideomycetes</taxon>
        <taxon>Dothideomycetidae</taxon>
        <taxon>Dothideales</taxon>
        <taxon>Saccotheciaceae</taxon>
        <taxon>Aureobasidium</taxon>
    </lineage>
</organism>
<reference evidence="2" key="2">
    <citation type="submission" date="2021-08" db="EMBL/GenBank/DDBJ databases">
        <authorList>
            <person name="Gostincar C."/>
            <person name="Sun X."/>
            <person name="Song Z."/>
            <person name="Gunde-Cimerman N."/>
        </authorList>
    </citation>
    <scope>NUCLEOTIDE SEQUENCE</scope>
    <source>
        <strain evidence="2">EXF-9298</strain>
    </source>
</reference>
<feature type="coiled-coil region" evidence="1">
    <location>
        <begin position="198"/>
        <end position="232"/>
    </location>
</feature>
<protein>
    <submittedName>
        <fullName evidence="2">Uncharacterized protein</fullName>
    </submittedName>
</protein>
<evidence type="ECO:0000313" key="3">
    <source>
        <dbReference type="Proteomes" id="UP000729357"/>
    </source>
</evidence>
<feature type="non-terminal residue" evidence="2">
    <location>
        <position position="1"/>
    </location>
</feature>
<keyword evidence="3" id="KW-1185">Reference proteome</keyword>
<evidence type="ECO:0000256" key="1">
    <source>
        <dbReference type="SAM" id="Coils"/>
    </source>
</evidence>
<evidence type="ECO:0000313" key="2">
    <source>
        <dbReference type="EMBL" id="KAG9987897.1"/>
    </source>
</evidence>
<dbReference type="AlphaFoldDB" id="A0A9P8G1L2"/>
<sequence>MDAEEAQVQLLNAAEKAQGHDIVDKDWSGTLCAAPGILNIMGESMILASVPCAAQVRFPSPNIPCSASALVETTLASALYECNQLGQDAFVTAHTGMDTLSMRSRAILPVIDQLVKLLAASSSPLVEKLFQGQLTKLTSCADTCKKASGKIHDQFTAWNVYTKQIQAAIVGKHSEVVVSSTKQKERITEQKHTVEKAVKKEEHARIRLNKRVKELEDARAAYRAAEASAQQAAMVGAELSLGAPVLGVAVLSCTAAYVYNAESKVKQAQERAKERHQAIEEAEASRVRLVQEMKVLQDKETDLATLTAVLAKGLERLQQLQANITLLLIFFNSISEHVKILAGNILDDGGFISKMALKDASTQESDLDLLMQVVKEDALNIKAEFVAMQYISQAYSQVSLKHIMPGFEIIGRMALAEPSLSDGQISAKHIELSRYTSNATESIRSVVSEKQEALQQNMLTILQQAAVPIFGDAVKLPAMGRVVA</sequence>
<accession>A0A9P8G1L2</accession>
<dbReference type="PANTHER" id="PTHR33488:SF2">
    <property type="entry name" value="EARLY ENDOSOME ANTIGEN 1-LIKE"/>
    <property type="match status" value="1"/>
</dbReference>
<gene>
    <name evidence="2" type="ORF">KCU98_g3020</name>
</gene>
<reference evidence="2" key="1">
    <citation type="journal article" date="2021" name="J Fungi (Basel)">
        <title>Virulence traits and population genomics of the black yeast Aureobasidium melanogenum.</title>
        <authorList>
            <person name="Cernosa A."/>
            <person name="Sun X."/>
            <person name="Gostincar C."/>
            <person name="Fang C."/>
            <person name="Gunde-Cimerman N."/>
            <person name="Song Z."/>
        </authorList>
    </citation>
    <scope>NUCLEOTIDE SEQUENCE</scope>
    <source>
        <strain evidence="2">EXF-9298</strain>
    </source>
</reference>
<dbReference type="Proteomes" id="UP000729357">
    <property type="component" value="Unassembled WGS sequence"/>
</dbReference>
<keyword evidence="1" id="KW-0175">Coiled coil</keyword>